<proteinExistence type="predicted"/>
<evidence type="ECO:0000256" key="1">
    <source>
        <dbReference type="SAM" id="MobiDB-lite"/>
    </source>
</evidence>
<organism evidence="2">
    <name type="scientific">Cacopsylla melanoneura</name>
    <dbReference type="NCBI Taxonomy" id="428564"/>
    <lineage>
        <taxon>Eukaryota</taxon>
        <taxon>Metazoa</taxon>
        <taxon>Ecdysozoa</taxon>
        <taxon>Arthropoda</taxon>
        <taxon>Hexapoda</taxon>
        <taxon>Insecta</taxon>
        <taxon>Pterygota</taxon>
        <taxon>Neoptera</taxon>
        <taxon>Paraneoptera</taxon>
        <taxon>Hemiptera</taxon>
        <taxon>Sternorrhyncha</taxon>
        <taxon>Psylloidea</taxon>
        <taxon>Psyllidae</taxon>
        <taxon>Psyllinae</taxon>
        <taxon>Cacopsylla</taxon>
    </lineage>
</organism>
<dbReference type="AlphaFoldDB" id="A0A8D9BCH8"/>
<evidence type="ECO:0000313" key="2">
    <source>
        <dbReference type="EMBL" id="CAG6781306.1"/>
    </source>
</evidence>
<dbReference type="EMBL" id="HBUF01622337">
    <property type="protein sequence ID" value="CAG6781306.1"/>
    <property type="molecule type" value="Transcribed_RNA"/>
</dbReference>
<name>A0A8D9BCH8_9HEMI</name>
<accession>A0A8D9BCH8</accession>
<reference evidence="2" key="1">
    <citation type="submission" date="2021-05" db="EMBL/GenBank/DDBJ databases">
        <authorList>
            <person name="Alioto T."/>
            <person name="Alioto T."/>
            <person name="Gomez Garrido J."/>
        </authorList>
    </citation>
    <scope>NUCLEOTIDE SEQUENCE</scope>
</reference>
<feature type="compositionally biased region" description="Basic and acidic residues" evidence="1">
    <location>
        <begin position="112"/>
        <end position="129"/>
    </location>
</feature>
<feature type="region of interest" description="Disordered" evidence="1">
    <location>
        <begin position="103"/>
        <end position="129"/>
    </location>
</feature>
<protein>
    <submittedName>
        <fullName evidence="2">Uncharacterized protein</fullName>
    </submittedName>
</protein>
<sequence>MRMKNHTFIRLMKTMKRLPHINFIINGTKKRSGHQKRNGDLPIKHGMTKVRRRHIILLMMYECFRKKAKRRERMFLTILLVYGQGKTLKERRTLYSRLISRFDPFGPMSEQRNMHTERANRNRKNEKMS</sequence>